<dbReference type="PANTHER" id="PTHR33418">
    <property type="entry name" value="HELICASE-ASSOCIATED"/>
    <property type="match status" value="1"/>
</dbReference>
<dbReference type="GO" id="GO:0016787">
    <property type="term" value="F:hydrolase activity"/>
    <property type="evidence" value="ECO:0007669"/>
    <property type="project" value="InterPro"/>
</dbReference>
<keyword evidence="4" id="KW-1185">Reference proteome</keyword>
<dbReference type="AlphaFoldDB" id="A0A7K3WI77"/>
<evidence type="ECO:0000313" key="3">
    <source>
        <dbReference type="EMBL" id="NEL56127.1"/>
    </source>
</evidence>
<name>A0A7K3WI77_9ACTN</name>
<comment type="caution">
    <text evidence="3">The sequence shown here is derived from an EMBL/GenBank/DDBJ whole genome shotgun (WGS) entry which is preliminary data.</text>
</comment>
<proteinExistence type="predicted"/>
<dbReference type="RefSeq" id="WP_152727276.1">
    <property type="nucleotide sequence ID" value="NZ_JAABOZ010000001.1"/>
</dbReference>
<keyword evidence="3" id="KW-0547">Nucleotide-binding</keyword>
<feature type="domain" description="Helicase C-terminal" evidence="2">
    <location>
        <begin position="499"/>
        <end position="581"/>
    </location>
</feature>
<dbReference type="SUPFAM" id="SSF52540">
    <property type="entry name" value="P-loop containing nucleoside triphosphate hydrolases"/>
    <property type="match status" value="1"/>
</dbReference>
<dbReference type="Gene3D" id="6.10.140.530">
    <property type="match status" value="6"/>
</dbReference>
<dbReference type="Pfam" id="PF03457">
    <property type="entry name" value="HA"/>
    <property type="match status" value="6"/>
</dbReference>
<dbReference type="GO" id="GO:0005524">
    <property type="term" value="F:ATP binding"/>
    <property type="evidence" value="ECO:0007669"/>
    <property type="project" value="InterPro"/>
</dbReference>
<dbReference type="InterPro" id="IPR027417">
    <property type="entry name" value="P-loop_NTPase"/>
</dbReference>
<dbReference type="InterPro" id="IPR039442">
    <property type="entry name" value="Mrr-like_dom"/>
</dbReference>
<dbReference type="Gene3D" id="3.40.50.300">
    <property type="entry name" value="P-loop containing nucleotide triphosphate hydrolases"/>
    <property type="match status" value="2"/>
</dbReference>
<feature type="domain" description="Helicase ATP-binding" evidence="1">
    <location>
        <begin position="184"/>
        <end position="408"/>
    </location>
</feature>
<dbReference type="SMART" id="SM00487">
    <property type="entry name" value="DEXDc"/>
    <property type="match status" value="1"/>
</dbReference>
<dbReference type="PANTHER" id="PTHR33418:SF1">
    <property type="entry name" value="HELICASE-ASSOCIATED DOMAIN-CONTAINING PROTEIN"/>
    <property type="match status" value="1"/>
</dbReference>
<gene>
    <name evidence="3" type="ORF">G1H19_19315</name>
</gene>
<dbReference type="Pfam" id="PF13156">
    <property type="entry name" value="Mrr_cat_2"/>
    <property type="match status" value="1"/>
</dbReference>
<reference evidence="3 4" key="1">
    <citation type="submission" date="2020-02" db="EMBL/GenBank/DDBJ databases">
        <title>The whole genome sequence of CPCC 205119.</title>
        <authorList>
            <person name="Jiang Z."/>
        </authorList>
    </citation>
    <scope>NUCLEOTIDE SEQUENCE [LARGE SCALE GENOMIC DNA]</scope>
    <source>
        <strain evidence="3 4">CPCC 205119</strain>
    </source>
</reference>
<sequence length="1086" mass="118818">MPRTLSVSLADLLASLTRSSTHDVGRQGEDVARYALWRSPATRDGLRTVQRWADWVREYNIDHPDAPENGVDLGVDLVATYLDGRCTAVQVKLRTGGSPVGVGWEELATFAAKSAAGPFTDRLLILLGDAVLTRHARTELARQSMLKPFVTWAAAEIEMHAGDRWPADHAGVLVALADTPDRLEPRALHEYQWEAVRHVQTLLAGGAHRAQLLMACGTGKTITTHGIALALPAGRLLVLAPTLSLLRQLIAEYRRQYGGLMAAIAVCSDATVGTPVPGEDLDEPTVSAADLGVPTMTEPAAIATFMNMPDGDRPRAVFATYQSSPRIAAAQRLTDAAFDLVVADEAHYLAGRPSPAFATVLDGERIRADLRLFATATPRLVAPHLRASDPDEWASMDDPAVFGPVAYRLTFGAAMAAGLLSDYRLVVLGADEKAAAAINHRALVDAEITTDARTLAAALAVLRLARDHGRRRIVTFHSRVAGARTFTRLLDTHRSWAPPELHVDLAAETVTGEQPADVRAAALARLERAGRPGQPAVRIVSNARCLTAGVDVPALDAVVFVDPRRSRIDVVQAVGRVLRRADGKDLGYVVVPVPVTQDDDEQTAVTDNGYAPVWDVMAALADHDDVLADQIEQARRALGRSGRIGRRGSGRIVVDVPGADAAALADRIWLQAVQRIGSGWAYGLGILEAFVARKGHARVPSKFKTDDGYPLGTWVENRRRERRDGRLTAERIAVLDALDFAWEPLADDVARALAALEAYVAEHGDARVPQGHQTADRFPLGRWLSHRRRFYKEGILPEEQIRALESLGFEWDPVAADFARGLIALKSFKAEKGHTRVPRGCQIDGFALGTWVNNRRSDRRERRLSAEQIAALDALGFIWEPTAEDFARGLAALEAYVDEHGDARVPQTHRTPDGFALGRWVHLHRQNRRQSKLTDGQIAALDALGFVSDALADYFGRGLAALEAYPAQDGHRHVPTGYRTPDGFDLGGWANRLRSERKNSGLPQERIARLDALGFVWEPLTIQFARGLAALRAYVDEHGHGRVPRAYRASDGFRLGEWVNSRRYERRRDKLSPEQIARLEAAGMDW</sequence>
<accession>A0A7K3WI77</accession>
<dbReference type="SMART" id="SM00490">
    <property type="entry name" value="HELICc"/>
    <property type="match status" value="1"/>
</dbReference>
<keyword evidence="3" id="KW-0378">Hydrolase</keyword>
<evidence type="ECO:0000313" key="4">
    <source>
        <dbReference type="Proteomes" id="UP000470470"/>
    </source>
</evidence>
<dbReference type="GO" id="GO:0003677">
    <property type="term" value="F:DNA binding"/>
    <property type="evidence" value="ECO:0007669"/>
    <property type="project" value="InterPro"/>
</dbReference>
<dbReference type="InterPro" id="IPR006935">
    <property type="entry name" value="Helicase/UvrB_N"/>
</dbReference>
<dbReference type="Pfam" id="PF00271">
    <property type="entry name" value="Helicase_C"/>
    <property type="match status" value="1"/>
</dbReference>
<dbReference type="InterPro" id="IPR005114">
    <property type="entry name" value="Helicase_assoc"/>
</dbReference>
<dbReference type="Pfam" id="PF04851">
    <property type="entry name" value="ResIII"/>
    <property type="match status" value="1"/>
</dbReference>
<evidence type="ECO:0000259" key="2">
    <source>
        <dbReference type="SMART" id="SM00490"/>
    </source>
</evidence>
<dbReference type="CDD" id="cd18785">
    <property type="entry name" value="SF2_C"/>
    <property type="match status" value="1"/>
</dbReference>
<dbReference type="InterPro" id="IPR001650">
    <property type="entry name" value="Helicase_C-like"/>
</dbReference>
<dbReference type="EMBL" id="JAAGWK010000030">
    <property type="protein sequence ID" value="NEL56127.1"/>
    <property type="molecule type" value="Genomic_DNA"/>
</dbReference>
<evidence type="ECO:0000259" key="1">
    <source>
        <dbReference type="SMART" id="SM00487"/>
    </source>
</evidence>
<protein>
    <submittedName>
        <fullName evidence="3">DEAD/DEAH box helicase family protein</fullName>
    </submittedName>
</protein>
<keyword evidence="3" id="KW-0347">Helicase</keyword>
<organism evidence="3 4">
    <name type="scientific">Goekera deserti</name>
    <dbReference type="NCBI Taxonomy" id="2497753"/>
    <lineage>
        <taxon>Bacteria</taxon>
        <taxon>Bacillati</taxon>
        <taxon>Actinomycetota</taxon>
        <taxon>Actinomycetes</taxon>
        <taxon>Geodermatophilales</taxon>
        <taxon>Geodermatophilaceae</taxon>
        <taxon>Goekera</taxon>
    </lineage>
</organism>
<dbReference type="GO" id="GO:0004386">
    <property type="term" value="F:helicase activity"/>
    <property type="evidence" value="ECO:0007669"/>
    <property type="project" value="UniProtKB-KW"/>
</dbReference>
<dbReference type="InterPro" id="IPR014001">
    <property type="entry name" value="Helicase_ATP-bd"/>
</dbReference>
<dbReference type="Proteomes" id="UP000470470">
    <property type="component" value="Unassembled WGS sequence"/>
</dbReference>
<keyword evidence="3" id="KW-0067">ATP-binding</keyword>